<dbReference type="EMBL" id="CM001219">
    <property type="protein sequence ID" value="KEH35882.1"/>
    <property type="molecule type" value="Genomic_DNA"/>
</dbReference>
<keyword evidence="4" id="KW-0813">Transport</keyword>
<dbReference type="PANTHER" id="PTHR12961:SF0">
    <property type="entry name" value="CONSERVED OLIGOMERIC GOLGI COMPLEX SUBUNIT 2"/>
    <property type="match status" value="1"/>
</dbReference>
<gene>
    <name evidence="10" type="ordered locus">MTR_3g105005</name>
</gene>
<evidence type="ECO:0000256" key="1">
    <source>
        <dbReference type="ARBA" id="ARBA00004395"/>
    </source>
</evidence>
<comment type="similarity">
    <text evidence="2">Belongs to the COG2 family.</text>
</comment>
<keyword evidence="5" id="KW-0653">Protein transport</keyword>
<dbReference type="eggNOG" id="KOG2307">
    <property type="taxonomic scope" value="Eukaryota"/>
</dbReference>
<evidence type="ECO:0000313" key="11">
    <source>
        <dbReference type="EnsemblPlants" id="KEH35882"/>
    </source>
</evidence>
<keyword evidence="12" id="KW-1185">Reference proteome</keyword>
<dbReference type="Pfam" id="PF06148">
    <property type="entry name" value="COG2_N"/>
    <property type="match status" value="1"/>
</dbReference>
<reference evidence="10 12" key="2">
    <citation type="journal article" date="2014" name="BMC Genomics">
        <title>An improved genome release (version Mt4.0) for the model legume Medicago truncatula.</title>
        <authorList>
            <person name="Tang H."/>
            <person name="Krishnakumar V."/>
            <person name="Bidwell S."/>
            <person name="Rosen B."/>
            <person name="Chan A."/>
            <person name="Zhou S."/>
            <person name="Gentzbittel L."/>
            <person name="Childs K.L."/>
            <person name="Yandell M."/>
            <person name="Gundlach H."/>
            <person name="Mayer K.F."/>
            <person name="Schwartz D.C."/>
            <person name="Town C.D."/>
        </authorList>
    </citation>
    <scope>GENOME REANNOTATION</scope>
    <source>
        <strain evidence="10">A17</strain>
        <strain evidence="11 12">cv. Jemalong A17</strain>
    </source>
</reference>
<reference evidence="10 12" key="1">
    <citation type="journal article" date="2011" name="Nature">
        <title>The Medicago genome provides insight into the evolution of rhizobial symbioses.</title>
        <authorList>
            <person name="Young N.D."/>
            <person name="Debelle F."/>
            <person name="Oldroyd G.E."/>
            <person name="Geurts R."/>
            <person name="Cannon S.B."/>
            <person name="Udvardi M.K."/>
            <person name="Benedito V.A."/>
            <person name="Mayer K.F."/>
            <person name="Gouzy J."/>
            <person name="Schoof H."/>
            <person name="Van de Peer Y."/>
            <person name="Proost S."/>
            <person name="Cook D.R."/>
            <person name="Meyers B.C."/>
            <person name="Spannagl M."/>
            <person name="Cheung F."/>
            <person name="De Mita S."/>
            <person name="Krishnakumar V."/>
            <person name="Gundlach H."/>
            <person name="Zhou S."/>
            <person name="Mudge J."/>
            <person name="Bharti A.K."/>
            <person name="Murray J.D."/>
            <person name="Naoumkina M.A."/>
            <person name="Rosen B."/>
            <person name="Silverstein K.A."/>
            <person name="Tang H."/>
            <person name="Rombauts S."/>
            <person name="Zhao P.X."/>
            <person name="Zhou P."/>
            <person name="Barbe V."/>
            <person name="Bardou P."/>
            <person name="Bechner M."/>
            <person name="Bellec A."/>
            <person name="Berger A."/>
            <person name="Berges H."/>
            <person name="Bidwell S."/>
            <person name="Bisseling T."/>
            <person name="Choisne N."/>
            <person name="Couloux A."/>
            <person name="Denny R."/>
            <person name="Deshpande S."/>
            <person name="Dai X."/>
            <person name="Doyle J.J."/>
            <person name="Dudez A.M."/>
            <person name="Farmer A.D."/>
            <person name="Fouteau S."/>
            <person name="Franken C."/>
            <person name="Gibelin C."/>
            <person name="Gish J."/>
            <person name="Goldstein S."/>
            <person name="Gonzalez A.J."/>
            <person name="Green P.J."/>
            <person name="Hallab A."/>
            <person name="Hartog M."/>
            <person name="Hua A."/>
            <person name="Humphray S.J."/>
            <person name="Jeong D.H."/>
            <person name="Jing Y."/>
            <person name="Jocker A."/>
            <person name="Kenton S.M."/>
            <person name="Kim D.J."/>
            <person name="Klee K."/>
            <person name="Lai H."/>
            <person name="Lang C."/>
            <person name="Lin S."/>
            <person name="Macmil S.L."/>
            <person name="Magdelenat G."/>
            <person name="Matthews L."/>
            <person name="McCorrison J."/>
            <person name="Monaghan E.L."/>
            <person name="Mun J.H."/>
            <person name="Najar F.Z."/>
            <person name="Nicholson C."/>
            <person name="Noirot C."/>
            <person name="O'Bleness M."/>
            <person name="Paule C.R."/>
            <person name="Poulain J."/>
            <person name="Prion F."/>
            <person name="Qin B."/>
            <person name="Qu C."/>
            <person name="Retzel E.F."/>
            <person name="Riddle C."/>
            <person name="Sallet E."/>
            <person name="Samain S."/>
            <person name="Samson N."/>
            <person name="Sanders I."/>
            <person name="Saurat O."/>
            <person name="Scarpelli C."/>
            <person name="Schiex T."/>
            <person name="Segurens B."/>
            <person name="Severin A.J."/>
            <person name="Sherrier D.J."/>
            <person name="Shi R."/>
            <person name="Sims S."/>
            <person name="Singer S.R."/>
            <person name="Sinharoy S."/>
            <person name="Sterck L."/>
            <person name="Viollet A."/>
            <person name="Wang B.B."/>
            <person name="Wang K."/>
            <person name="Wang M."/>
            <person name="Wang X."/>
            <person name="Warfsmann J."/>
            <person name="Weissenbach J."/>
            <person name="White D.D."/>
            <person name="White J.D."/>
            <person name="Wiley G.B."/>
            <person name="Wincker P."/>
            <person name="Xing Y."/>
            <person name="Yang L."/>
            <person name="Yao Z."/>
            <person name="Ying F."/>
            <person name="Zhai J."/>
            <person name="Zhou L."/>
            <person name="Zuber A."/>
            <person name="Denarie J."/>
            <person name="Dixon R.A."/>
            <person name="May G.D."/>
            <person name="Schwartz D.C."/>
            <person name="Rogers J."/>
            <person name="Quetier F."/>
            <person name="Town C.D."/>
            <person name="Roe B.A."/>
        </authorList>
    </citation>
    <scope>NUCLEOTIDE SEQUENCE [LARGE SCALE GENOMIC DNA]</scope>
    <source>
        <strain evidence="10">A17</strain>
        <strain evidence="11 12">cv. Jemalong A17</strain>
    </source>
</reference>
<evidence type="ECO:0000259" key="9">
    <source>
        <dbReference type="Pfam" id="PF06148"/>
    </source>
</evidence>
<evidence type="ECO:0000256" key="5">
    <source>
        <dbReference type="ARBA" id="ARBA00022927"/>
    </source>
</evidence>
<organism evidence="10 12">
    <name type="scientific">Medicago truncatula</name>
    <name type="common">Barrel medic</name>
    <name type="synonym">Medicago tribuloides</name>
    <dbReference type="NCBI Taxonomy" id="3880"/>
    <lineage>
        <taxon>Eukaryota</taxon>
        <taxon>Viridiplantae</taxon>
        <taxon>Streptophyta</taxon>
        <taxon>Embryophyta</taxon>
        <taxon>Tracheophyta</taxon>
        <taxon>Spermatophyta</taxon>
        <taxon>Magnoliopsida</taxon>
        <taxon>eudicotyledons</taxon>
        <taxon>Gunneridae</taxon>
        <taxon>Pentapetalae</taxon>
        <taxon>rosids</taxon>
        <taxon>fabids</taxon>
        <taxon>Fabales</taxon>
        <taxon>Fabaceae</taxon>
        <taxon>Papilionoideae</taxon>
        <taxon>50 kb inversion clade</taxon>
        <taxon>NPAAA clade</taxon>
        <taxon>Hologalegina</taxon>
        <taxon>IRL clade</taxon>
        <taxon>Trifolieae</taxon>
        <taxon>Medicago</taxon>
    </lineage>
</organism>
<dbReference type="HOGENOM" id="CLU_1505644_0_0_1"/>
<keyword evidence="6" id="KW-0333">Golgi apparatus</keyword>
<evidence type="ECO:0000256" key="7">
    <source>
        <dbReference type="ARBA" id="ARBA00023136"/>
    </source>
</evidence>
<dbReference type="GO" id="GO:0000139">
    <property type="term" value="C:Golgi membrane"/>
    <property type="evidence" value="ECO:0007669"/>
    <property type="project" value="UniProtKB-SubCell"/>
</dbReference>
<dbReference type="Proteomes" id="UP000002051">
    <property type="component" value="Chromosome 3"/>
</dbReference>
<name>A0A072V252_MEDTR</name>
<dbReference type="GO" id="GO:0015031">
    <property type="term" value="P:protein transport"/>
    <property type="evidence" value="ECO:0007669"/>
    <property type="project" value="UniProtKB-KW"/>
</dbReference>
<dbReference type="InterPro" id="IPR024602">
    <property type="entry name" value="COG_su2_N"/>
</dbReference>
<reference evidence="11" key="3">
    <citation type="submission" date="2015-04" db="UniProtKB">
        <authorList>
            <consortium name="EnsemblPlants"/>
        </authorList>
    </citation>
    <scope>IDENTIFICATION</scope>
    <source>
        <strain evidence="11">cv. Jemalong A17</strain>
    </source>
</reference>
<protein>
    <recommendedName>
        <fullName evidence="3">Conserved oligomeric Golgi complex subunit 2</fullName>
    </recommendedName>
    <alternativeName>
        <fullName evidence="8">Component of oligomeric Golgi complex 2</fullName>
    </alternativeName>
</protein>
<evidence type="ECO:0000256" key="2">
    <source>
        <dbReference type="ARBA" id="ARBA00007603"/>
    </source>
</evidence>
<dbReference type="AlphaFoldDB" id="A0A072V252"/>
<comment type="subcellular location">
    <subcellularLocation>
        <location evidence="1">Golgi apparatus membrane</location>
        <topology evidence="1">Peripheral membrane protein</topology>
    </subcellularLocation>
</comment>
<dbReference type="STRING" id="3880.A0A072V252"/>
<evidence type="ECO:0000256" key="3">
    <source>
        <dbReference type="ARBA" id="ARBA00020977"/>
    </source>
</evidence>
<keyword evidence="7" id="KW-0472">Membrane</keyword>
<sequence length="179" mass="19922">MADPILAHNRTVTNLFSDPLWFKPEPFLSPNFDSESYISQLPTFVPFHTLRSQLNNYLSSLNHQLIHLINRDYSDFANLTANIVDVDDVVVPACGAAGEYSAKSQAASARETLEFLLYSFHLVSKVEKLIKELPTVHSDWSNGGVNLLKKSSLSNGVTVQHVENGTSLRETQSMLKACQ</sequence>
<evidence type="ECO:0000313" key="12">
    <source>
        <dbReference type="Proteomes" id="UP000002051"/>
    </source>
</evidence>
<evidence type="ECO:0000313" key="10">
    <source>
        <dbReference type="EMBL" id="KEH35882.1"/>
    </source>
</evidence>
<dbReference type="EnsemblPlants" id="KEH35882">
    <property type="protein sequence ID" value="KEH35882"/>
    <property type="gene ID" value="MTR_3g105005"/>
</dbReference>
<proteinExistence type="inferred from homology"/>
<evidence type="ECO:0000256" key="8">
    <source>
        <dbReference type="ARBA" id="ARBA00031344"/>
    </source>
</evidence>
<dbReference type="InterPro" id="IPR009316">
    <property type="entry name" value="COG2"/>
</dbReference>
<dbReference type="PaxDb" id="3880-AES73454"/>
<dbReference type="GO" id="GO:0007030">
    <property type="term" value="P:Golgi organization"/>
    <property type="evidence" value="ECO:0007669"/>
    <property type="project" value="InterPro"/>
</dbReference>
<feature type="domain" description="Conserved oligomeric Golgi complex subunit 2 N-terminal" evidence="9">
    <location>
        <begin position="20"/>
        <end position="88"/>
    </location>
</feature>
<evidence type="ECO:0000256" key="6">
    <source>
        <dbReference type="ARBA" id="ARBA00023034"/>
    </source>
</evidence>
<accession>A0A072V252</accession>
<evidence type="ECO:0000256" key="4">
    <source>
        <dbReference type="ARBA" id="ARBA00022448"/>
    </source>
</evidence>
<dbReference type="PANTHER" id="PTHR12961">
    <property type="entry name" value="CONSERVED OLIGOMERIC GOLGI COMPLEX COMPONENT 2"/>
    <property type="match status" value="1"/>
</dbReference>